<dbReference type="Proteomes" id="UP000792457">
    <property type="component" value="Unassembled WGS sequence"/>
</dbReference>
<proteinExistence type="predicted"/>
<protein>
    <submittedName>
        <fullName evidence="1">Uncharacterized protein</fullName>
    </submittedName>
</protein>
<dbReference type="AlphaFoldDB" id="A0A8K0P5I7"/>
<accession>A0A8K0P5I7</accession>
<evidence type="ECO:0000313" key="2">
    <source>
        <dbReference type="Proteomes" id="UP000792457"/>
    </source>
</evidence>
<dbReference type="EMBL" id="KZ308684">
    <property type="protein sequence ID" value="KAG8233058.1"/>
    <property type="molecule type" value="Genomic_DNA"/>
</dbReference>
<reference evidence="1" key="2">
    <citation type="submission" date="2017-10" db="EMBL/GenBank/DDBJ databases">
        <title>Ladona fulva Genome sequencing and assembly.</title>
        <authorList>
            <person name="Murali S."/>
            <person name="Richards S."/>
            <person name="Bandaranaike D."/>
            <person name="Bellair M."/>
            <person name="Blankenburg K."/>
            <person name="Chao H."/>
            <person name="Dinh H."/>
            <person name="Doddapaneni H."/>
            <person name="Dugan-Rocha S."/>
            <person name="Elkadiri S."/>
            <person name="Gnanaolivu R."/>
            <person name="Hernandez B."/>
            <person name="Skinner E."/>
            <person name="Javaid M."/>
            <person name="Lee S."/>
            <person name="Li M."/>
            <person name="Ming W."/>
            <person name="Munidasa M."/>
            <person name="Muniz J."/>
            <person name="Nguyen L."/>
            <person name="Hughes D."/>
            <person name="Osuji N."/>
            <person name="Pu L.-L."/>
            <person name="Puazo M."/>
            <person name="Qu C."/>
            <person name="Quiroz J."/>
            <person name="Raj R."/>
            <person name="Weissenberger G."/>
            <person name="Xin Y."/>
            <person name="Zou X."/>
            <person name="Han Y."/>
            <person name="Worley K."/>
            <person name="Muzny D."/>
            <person name="Gibbs R."/>
        </authorList>
    </citation>
    <scope>NUCLEOTIDE SEQUENCE</scope>
    <source>
        <strain evidence="1">Sampled in the wild</strain>
    </source>
</reference>
<organism evidence="1 2">
    <name type="scientific">Ladona fulva</name>
    <name type="common">Scarce chaser dragonfly</name>
    <name type="synonym">Libellula fulva</name>
    <dbReference type="NCBI Taxonomy" id="123851"/>
    <lineage>
        <taxon>Eukaryota</taxon>
        <taxon>Metazoa</taxon>
        <taxon>Ecdysozoa</taxon>
        <taxon>Arthropoda</taxon>
        <taxon>Hexapoda</taxon>
        <taxon>Insecta</taxon>
        <taxon>Pterygota</taxon>
        <taxon>Palaeoptera</taxon>
        <taxon>Odonata</taxon>
        <taxon>Epiprocta</taxon>
        <taxon>Anisoptera</taxon>
        <taxon>Libelluloidea</taxon>
        <taxon>Libellulidae</taxon>
        <taxon>Ladona</taxon>
    </lineage>
</organism>
<keyword evidence="2" id="KW-1185">Reference proteome</keyword>
<comment type="caution">
    <text evidence="1">The sequence shown here is derived from an EMBL/GenBank/DDBJ whole genome shotgun (WGS) entry which is preliminary data.</text>
</comment>
<sequence length="67" mass="8289">MLKRKTTSWRSVEDWNIWWKSRKKTFSKILHTKYHTMKLFVLTEIKKFAWHLMYLDAVPQGILLMTF</sequence>
<evidence type="ECO:0000313" key="1">
    <source>
        <dbReference type="EMBL" id="KAG8233058.1"/>
    </source>
</evidence>
<name>A0A8K0P5I7_LADFU</name>
<reference evidence="1" key="1">
    <citation type="submission" date="2013-04" db="EMBL/GenBank/DDBJ databases">
        <authorList>
            <person name="Qu J."/>
            <person name="Murali S.C."/>
            <person name="Bandaranaike D."/>
            <person name="Bellair M."/>
            <person name="Blankenburg K."/>
            <person name="Chao H."/>
            <person name="Dinh H."/>
            <person name="Doddapaneni H."/>
            <person name="Downs B."/>
            <person name="Dugan-Rocha S."/>
            <person name="Elkadiri S."/>
            <person name="Gnanaolivu R.D."/>
            <person name="Hernandez B."/>
            <person name="Javaid M."/>
            <person name="Jayaseelan J.C."/>
            <person name="Lee S."/>
            <person name="Li M."/>
            <person name="Ming W."/>
            <person name="Munidasa M."/>
            <person name="Muniz J."/>
            <person name="Nguyen L."/>
            <person name="Ongeri F."/>
            <person name="Osuji N."/>
            <person name="Pu L.-L."/>
            <person name="Puazo M."/>
            <person name="Qu C."/>
            <person name="Quiroz J."/>
            <person name="Raj R."/>
            <person name="Weissenberger G."/>
            <person name="Xin Y."/>
            <person name="Zou X."/>
            <person name="Han Y."/>
            <person name="Richards S."/>
            <person name="Worley K."/>
            <person name="Muzny D."/>
            <person name="Gibbs R."/>
        </authorList>
    </citation>
    <scope>NUCLEOTIDE SEQUENCE</scope>
    <source>
        <strain evidence="1">Sampled in the wild</strain>
    </source>
</reference>
<gene>
    <name evidence="1" type="ORF">J437_LFUL018479</name>
</gene>